<name>A0A8S3QPC7_MYTED</name>
<sequence>MEIKDDIRITLVNLVTTEEKRLLLNDPDLLVNRLNHVENVVAILNATVRQLTTENNQQAVTNQQQEKTIQEQQSSIQQQQMSIQQQNTSIQQHQTLIQQHQVLIKQHEQTIKQLQGSIISIQSKSHLNYVKTNGPCCAHMYAGEFDTNLFASDSDNEDVPCAMLFCLIDYTKALY</sequence>
<reference evidence="2" key="1">
    <citation type="submission" date="2021-03" db="EMBL/GenBank/DDBJ databases">
        <authorList>
            <person name="Bekaert M."/>
        </authorList>
    </citation>
    <scope>NUCLEOTIDE SEQUENCE</scope>
</reference>
<protein>
    <submittedName>
        <fullName evidence="2">Uncharacterized protein</fullName>
    </submittedName>
</protein>
<dbReference type="EMBL" id="CAJPWZ010000681">
    <property type="protein sequence ID" value="CAG2198484.1"/>
    <property type="molecule type" value="Genomic_DNA"/>
</dbReference>
<feature type="coiled-coil region" evidence="1">
    <location>
        <begin position="62"/>
        <end position="124"/>
    </location>
</feature>
<keyword evidence="3" id="KW-1185">Reference proteome</keyword>
<evidence type="ECO:0000256" key="1">
    <source>
        <dbReference type="SAM" id="Coils"/>
    </source>
</evidence>
<accession>A0A8S3QPC7</accession>
<dbReference type="OrthoDB" id="10533546at2759"/>
<comment type="caution">
    <text evidence="2">The sequence shown here is derived from an EMBL/GenBank/DDBJ whole genome shotgun (WGS) entry which is preliminary data.</text>
</comment>
<dbReference type="Proteomes" id="UP000683360">
    <property type="component" value="Unassembled WGS sequence"/>
</dbReference>
<keyword evidence="1" id="KW-0175">Coiled coil</keyword>
<evidence type="ECO:0000313" key="3">
    <source>
        <dbReference type="Proteomes" id="UP000683360"/>
    </source>
</evidence>
<gene>
    <name evidence="2" type="ORF">MEDL_13242</name>
</gene>
<organism evidence="2 3">
    <name type="scientific">Mytilus edulis</name>
    <name type="common">Blue mussel</name>
    <dbReference type="NCBI Taxonomy" id="6550"/>
    <lineage>
        <taxon>Eukaryota</taxon>
        <taxon>Metazoa</taxon>
        <taxon>Spiralia</taxon>
        <taxon>Lophotrochozoa</taxon>
        <taxon>Mollusca</taxon>
        <taxon>Bivalvia</taxon>
        <taxon>Autobranchia</taxon>
        <taxon>Pteriomorphia</taxon>
        <taxon>Mytilida</taxon>
        <taxon>Mytiloidea</taxon>
        <taxon>Mytilidae</taxon>
        <taxon>Mytilinae</taxon>
        <taxon>Mytilus</taxon>
    </lineage>
</organism>
<proteinExistence type="predicted"/>
<dbReference type="AlphaFoldDB" id="A0A8S3QPC7"/>
<evidence type="ECO:0000313" key="2">
    <source>
        <dbReference type="EMBL" id="CAG2198484.1"/>
    </source>
</evidence>